<name>A0A3B1BUP6_9ZZZZ</name>
<dbReference type="AlphaFoldDB" id="A0A3B1BUP6"/>
<reference evidence="1" key="1">
    <citation type="submission" date="2018-06" db="EMBL/GenBank/DDBJ databases">
        <authorList>
            <person name="Zhirakovskaya E."/>
        </authorList>
    </citation>
    <scope>NUCLEOTIDE SEQUENCE</scope>
</reference>
<sequence length="656" mass="71706">MFLLVADKRIDADRLKKRSCEDAPFGPAELLALGSSEAVIETIVKEAAEAGMPLKTLDGVELIGRQVDLLRDGLHDWSAAVGKAEVGGVSVRRWFAGIGDRGLSGWWLTLLAEKNNLKSSLFLELAQLQAVAALLQTGNYSRIFISLNDAKLADALVTMAAHRDIPAMQPDGPGPGPERLSSLGEIRRAFKEGLAQFRLMYGRGRIARRIAGPPPSAEPLHGGVTFVTYFSDCNRETAASGSYRDRYFWPLQAKLEHEGRAIRRVAIFVPFGGTDFTQAAQDTHAMAEGGMELTLLDRYFSLGVALRILARWAWRLVSLARFMAKAPHDFLCAGMFDQAAQRMLKTEWYDSMAGRTGMQGIIYHELFRAHFASADTRGHCVYVCEFHPWERALVAARNELRPAMKTVGFQHTVVSPNYFVYGYRPDDLDPAHGPPLPLPDVIAANGAWPVRRLKSFGPAPVEEVEALRHLSPVASRPIGTGAPVERIVVVTGGYSRMENEKLLSVFHAAFPVADGFRALLKGHPASPFSFGSILKKLGVDPTNAQYELPEAPTADLLDKAAVIVAADSSMAVDALAAGTAVVIPRFADYIVTSPLIGHEGLCVETSGPARLREAVMKILDTGSTVSAKESERFVADIWSRDPKLSRWEKLLVVEPE</sequence>
<gene>
    <name evidence="1" type="ORF">MNBD_NITROSPINAE03-1354</name>
</gene>
<evidence type="ECO:0000313" key="1">
    <source>
        <dbReference type="EMBL" id="VAX18261.1"/>
    </source>
</evidence>
<accession>A0A3B1BUP6</accession>
<dbReference type="EMBL" id="UOGB01000104">
    <property type="protein sequence ID" value="VAX18261.1"/>
    <property type="molecule type" value="Genomic_DNA"/>
</dbReference>
<protein>
    <submittedName>
        <fullName evidence="1">Uncharacterized protein</fullName>
    </submittedName>
</protein>
<organism evidence="1">
    <name type="scientific">hydrothermal vent metagenome</name>
    <dbReference type="NCBI Taxonomy" id="652676"/>
    <lineage>
        <taxon>unclassified sequences</taxon>
        <taxon>metagenomes</taxon>
        <taxon>ecological metagenomes</taxon>
    </lineage>
</organism>
<proteinExistence type="predicted"/>